<organism evidence="1">
    <name type="scientific">marine sediment metagenome</name>
    <dbReference type="NCBI Taxonomy" id="412755"/>
    <lineage>
        <taxon>unclassified sequences</taxon>
        <taxon>metagenomes</taxon>
        <taxon>ecological metagenomes</taxon>
    </lineage>
</organism>
<name>X1D737_9ZZZZ</name>
<accession>X1D737</accession>
<dbReference type="EMBL" id="BART01030347">
    <property type="protein sequence ID" value="GAH16541.1"/>
    <property type="molecule type" value="Genomic_DNA"/>
</dbReference>
<feature type="non-terminal residue" evidence="1">
    <location>
        <position position="1"/>
    </location>
</feature>
<dbReference type="AlphaFoldDB" id="X1D737"/>
<evidence type="ECO:0000313" key="1">
    <source>
        <dbReference type="EMBL" id="GAH16541.1"/>
    </source>
</evidence>
<protein>
    <submittedName>
        <fullName evidence="1">Uncharacterized protein</fullName>
    </submittedName>
</protein>
<reference evidence="1" key="1">
    <citation type="journal article" date="2014" name="Front. Microbiol.">
        <title>High frequency of phylogenetically diverse reductive dehalogenase-homologous genes in deep subseafloor sedimentary metagenomes.</title>
        <authorList>
            <person name="Kawai M."/>
            <person name="Futagami T."/>
            <person name="Toyoda A."/>
            <person name="Takaki Y."/>
            <person name="Nishi S."/>
            <person name="Hori S."/>
            <person name="Arai W."/>
            <person name="Tsubouchi T."/>
            <person name="Morono Y."/>
            <person name="Uchiyama I."/>
            <person name="Ito T."/>
            <person name="Fujiyama A."/>
            <person name="Inagaki F."/>
            <person name="Takami H."/>
        </authorList>
    </citation>
    <scope>NUCLEOTIDE SEQUENCE</scope>
    <source>
        <strain evidence="1">Expedition CK06-06</strain>
    </source>
</reference>
<sequence>QEIKISSMLSSLDILNLQESRPGIFKTYKAIQKMDGWVTGSAIAEETGRSRGLESRYLNYLADDGFLLKKRVKVPGEDKATAVHYKIIGVEE</sequence>
<gene>
    <name evidence="1" type="ORF">S01H4_53018</name>
</gene>
<proteinExistence type="predicted"/>
<dbReference type="SUPFAM" id="SSF46785">
    <property type="entry name" value="Winged helix' DNA-binding domain"/>
    <property type="match status" value="1"/>
</dbReference>
<comment type="caution">
    <text evidence="1">The sequence shown here is derived from an EMBL/GenBank/DDBJ whole genome shotgun (WGS) entry which is preliminary data.</text>
</comment>
<dbReference type="InterPro" id="IPR036390">
    <property type="entry name" value="WH_DNA-bd_sf"/>
</dbReference>